<dbReference type="AlphaFoldDB" id="A0A9J5W3K7"/>
<dbReference type="EMBL" id="JACXVP010000012">
    <property type="protein sequence ID" value="KAG5569888.1"/>
    <property type="molecule type" value="Genomic_DNA"/>
</dbReference>
<gene>
    <name evidence="1" type="ORF">H5410_059654</name>
</gene>
<organism evidence="1 2">
    <name type="scientific">Solanum commersonii</name>
    <name type="common">Commerson's wild potato</name>
    <name type="synonym">Commerson's nightshade</name>
    <dbReference type="NCBI Taxonomy" id="4109"/>
    <lineage>
        <taxon>Eukaryota</taxon>
        <taxon>Viridiplantae</taxon>
        <taxon>Streptophyta</taxon>
        <taxon>Embryophyta</taxon>
        <taxon>Tracheophyta</taxon>
        <taxon>Spermatophyta</taxon>
        <taxon>Magnoliopsida</taxon>
        <taxon>eudicotyledons</taxon>
        <taxon>Gunneridae</taxon>
        <taxon>Pentapetalae</taxon>
        <taxon>asterids</taxon>
        <taxon>lamiids</taxon>
        <taxon>Solanales</taxon>
        <taxon>Solanaceae</taxon>
        <taxon>Solanoideae</taxon>
        <taxon>Solaneae</taxon>
        <taxon>Solanum</taxon>
    </lineage>
</organism>
<proteinExistence type="predicted"/>
<keyword evidence="2" id="KW-1185">Reference proteome</keyword>
<evidence type="ECO:0000313" key="1">
    <source>
        <dbReference type="EMBL" id="KAG5569888.1"/>
    </source>
</evidence>
<dbReference type="Proteomes" id="UP000824120">
    <property type="component" value="Chromosome 12"/>
</dbReference>
<protein>
    <submittedName>
        <fullName evidence="1">Uncharacterized protein</fullName>
    </submittedName>
</protein>
<reference evidence="1 2" key="1">
    <citation type="submission" date="2020-09" db="EMBL/GenBank/DDBJ databases">
        <title>De no assembly of potato wild relative species, Solanum commersonii.</title>
        <authorList>
            <person name="Cho K."/>
        </authorList>
    </citation>
    <scope>NUCLEOTIDE SEQUENCE [LARGE SCALE GENOMIC DNA]</scope>
    <source>
        <strain evidence="1">LZ3.2</strain>
        <tissue evidence="1">Leaf</tissue>
    </source>
</reference>
<sequence>MKEYHSCNCNDKLYDCVSGDHVVSEQRSSKQIRRASICQLKNAAEKWLHTFEVLMNLAARLLRSGDC</sequence>
<accession>A0A9J5W3K7</accession>
<name>A0A9J5W3K7_SOLCO</name>
<comment type="caution">
    <text evidence="1">The sequence shown here is derived from an EMBL/GenBank/DDBJ whole genome shotgun (WGS) entry which is preliminary data.</text>
</comment>
<evidence type="ECO:0000313" key="2">
    <source>
        <dbReference type="Proteomes" id="UP000824120"/>
    </source>
</evidence>